<protein>
    <submittedName>
        <fullName evidence="1">Uncharacterized protein</fullName>
    </submittedName>
</protein>
<organism evidence="1 2">
    <name type="scientific">Candidatus Roizmanbacteria bacterium RIFCSPHIGHO2_02_FULL_38_11</name>
    <dbReference type="NCBI Taxonomy" id="1802039"/>
    <lineage>
        <taxon>Bacteria</taxon>
        <taxon>Candidatus Roizmaniibacteriota</taxon>
    </lineage>
</organism>
<proteinExistence type="predicted"/>
<accession>A0A1F7GYI4</accession>
<gene>
    <name evidence="1" type="ORF">A3C25_00215</name>
</gene>
<evidence type="ECO:0000313" key="1">
    <source>
        <dbReference type="EMBL" id="OGK24167.1"/>
    </source>
</evidence>
<name>A0A1F7GYI4_9BACT</name>
<reference evidence="1 2" key="1">
    <citation type="journal article" date="2016" name="Nat. Commun.">
        <title>Thousands of microbial genomes shed light on interconnected biogeochemical processes in an aquifer system.</title>
        <authorList>
            <person name="Anantharaman K."/>
            <person name="Brown C.T."/>
            <person name="Hug L.A."/>
            <person name="Sharon I."/>
            <person name="Castelle C.J."/>
            <person name="Probst A.J."/>
            <person name="Thomas B.C."/>
            <person name="Singh A."/>
            <person name="Wilkins M.J."/>
            <person name="Karaoz U."/>
            <person name="Brodie E.L."/>
            <person name="Williams K.H."/>
            <person name="Hubbard S.S."/>
            <person name="Banfield J.F."/>
        </authorList>
    </citation>
    <scope>NUCLEOTIDE SEQUENCE [LARGE SCALE GENOMIC DNA]</scope>
</reference>
<sequence length="161" mass="18976">MDLNLEKLKYSFKKKPLLVGGKAMEYYGLRKAGKDVDLIVSEEDIVNLIKLYLTRVKDLWGDLGVCPHEFEIWRTICLFDYDYYRKDAIEKANYLIISIENLLFMRALAYKKEKYFNDFKLIVEHIFNKQGDKYKAQSSINRKLLNGIRNISYIEKTGPGE</sequence>
<comment type="caution">
    <text evidence="1">The sequence shown here is derived from an EMBL/GenBank/DDBJ whole genome shotgun (WGS) entry which is preliminary data.</text>
</comment>
<dbReference type="Proteomes" id="UP000177913">
    <property type="component" value="Unassembled WGS sequence"/>
</dbReference>
<evidence type="ECO:0000313" key="2">
    <source>
        <dbReference type="Proteomes" id="UP000177913"/>
    </source>
</evidence>
<dbReference type="AlphaFoldDB" id="A0A1F7GYI4"/>
<dbReference type="EMBL" id="MFZO01000038">
    <property type="protein sequence ID" value="OGK24167.1"/>
    <property type="molecule type" value="Genomic_DNA"/>
</dbReference>